<dbReference type="EMBL" id="PEWY01000048">
    <property type="protein sequence ID" value="PIU37293.1"/>
    <property type="molecule type" value="Genomic_DNA"/>
</dbReference>
<gene>
    <name evidence="1" type="ORF">COT02_01610</name>
</gene>
<comment type="caution">
    <text evidence="1">The sequence shown here is derived from an EMBL/GenBank/DDBJ whole genome shotgun (WGS) entry which is preliminary data.</text>
</comment>
<dbReference type="AlphaFoldDB" id="A0A2M6YUX4"/>
<proteinExistence type="predicted"/>
<organism evidence="1 2">
    <name type="scientific">Candidatus Roizmanbacteria bacterium CG07_land_8_20_14_0_80_34_15</name>
    <dbReference type="NCBI Taxonomy" id="1974849"/>
    <lineage>
        <taxon>Bacteria</taxon>
        <taxon>Candidatus Roizmaniibacteriota</taxon>
    </lineage>
</organism>
<evidence type="ECO:0000313" key="1">
    <source>
        <dbReference type="EMBL" id="PIU37293.1"/>
    </source>
</evidence>
<dbReference type="Proteomes" id="UP000230184">
    <property type="component" value="Unassembled WGS sequence"/>
</dbReference>
<accession>A0A2M6YUX4</accession>
<protein>
    <submittedName>
        <fullName evidence="1">Uncharacterized protein</fullName>
    </submittedName>
</protein>
<evidence type="ECO:0000313" key="2">
    <source>
        <dbReference type="Proteomes" id="UP000230184"/>
    </source>
</evidence>
<reference evidence="2" key="1">
    <citation type="submission" date="2017-09" db="EMBL/GenBank/DDBJ databases">
        <title>Depth-based differentiation of microbial function through sediment-hosted aquifers and enrichment of novel symbionts in the deep terrestrial subsurface.</title>
        <authorList>
            <person name="Probst A.J."/>
            <person name="Ladd B."/>
            <person name="Jarett J.K."/>
            <person name="Geller-Mcgrath D.E."/>
            <person name="Sieber C.M.K."/>
            <person name="Emerson J.B."/>
            <person name="Anantharaman K."/>
            <person name="Thomas B.C."/>
            <person name="Malmstrom R."/>
            <person name="Stieglmeier M."/>
            <person name="Klingl A."/>
            <person name="Woyke T."/>
            <person name="Ryan C.M."/>
            <person name="Banfield J.F."/>
        </authorList>
    </citation>
    <scope>NUCLEOTIDE SEQUENCE [LARGE SCALE GENOMIC DNA]</scope>
</reference>
<name>A0A2M6YUX4_9BACT</name>
<sequence length="563" mass="64364">MLINSTLLDQLHSFTSAQMMRCMAHYNETKSRNIVQKNFEWIELFSKLYYESRAMRARDLDMPEVLEAQQLAWRFIGAGNHDFFVTCVDGRNMPLVMFSKPPHVGGVLRAPAGAVTGFMEGEKPGTVFIDDSSFVVRRVIKLLREKAGDTIYYGLDSHFGCAARYQIHSTEGGYQEDGGVRADIISKLMTARGILQLRREMKEKGEDVTEIIPTFFSFDPNTGGLFAGLELHLDEEEVAKNGYTKDLVKKLLDKGLIIDTLDILKNKKILNILSSKMKAKSADYRNKYSESLIANWKITSDLYQDGKGELFQYIFDKLVYAYGQSGWVIGTFDGIFTHTISERTLKQKAKFLLKNIVTRYSIAGIEDKWPFDSHSEEMVVITDGGYAPFSHINAFAVFSRDLNALLTNTKLTIDLVRSSRKENKIKDPVEKSKLTENDFLSAPVLISNKAILKDIQEESWKALTSLNLNTILGAINWDSNEVLNWRKSDFEEKIISISKNKKIKIELRDAFLFIDGLYELFDRLRIMMKDKYFRQMILHGNIVVLNTLVDNNRMAKYIAHFVI</sequence>